<organism evidence="1">
    <name type="scientific">Ixodes ricinus</name>
    <name type="common">Common tick</name>
    <name type="synonym">Acarus ricinus</name>
    <dbReference type="NCBI Taxonomy" id="34613"/>
    <lineage>
        <taxon>Eukaryota</taxon>
        <taxon>Metazoa</taxon>
        <taxon>Ecdysozoa</taxon>
        <taxon>Arthropoda</taxon>
        <taxon>Chelicerata</taxon>
        <taxon>Arachnida</taxon>
        <taxon>Acari</taxon>
        <taxon>Parasitiformes</taxon>
        <taxon>Ixodida</taxon>
        <taxon>Ixodoidea</taxon>
        <taxon>Ixodidae</taxon>
        <taxon>Ixodinae</taxon>
        <taxon>Ixodes</taxon>
    </lineage>
</organism>
<reference evidence="1" key="1">
    <citation type="submission" date="2012-12" db="EMBL/GenBank/DDBJ databases">
        <title>Identification and characterization of a phenylalanine ammonia-lyase gene family in Isatis indigotica Fort.</title>
        <authorList>
            <person name="Liu Q."/>
            <person name="Chen J."/>
            <person name="Zhou X."/>
            <person name="Di P."/>
            <person name="Xiao Y."/>
            <person name="Xuan H."/>
            <person name="Zhang L."/>
            <person name="Chen W."/>
        </authorList>
    </citation>
    <scope>NUCLEOTIDE SEQUENCE</scope>
    <source>
        <tissue evidence="1">Salivary gland</tissue>
    </source>
</reference>
<accession>A0A0K8REQ3</accession>
<sequence>MYMELMQKLLFPEVCFHEELTSTNTKLFLLCFIFASGAEPLLFARGLFHSHTLEIEPPNGAVLIVTCDHAALFWATTHAVLWVTPVTRP</sequence>
<evidence type="ECO:0000313" key="1">
    <source>
        <dbReference type="EMBL" id="JAA69353.1"/>
    </source>
</evidence>
<proteinExistence type="evidence at transcript level"/>
<dbReference type="EMBL" id="GADI01004455">
    <property type="protein sequence ID" value="JAA69353.1"/>
    <property type="molecule type" value="mRNA"/>
</dbReference>
<name>A0A0K8REQ3_IXORI</name>
<dbReference type="AlphaFoldDB" id="A0A0K8REQ3"/>
<protein>
    <submittedName>
        <fullName evidence="1">Putative chromatin remodeling protein</fullName>
    </submittedName>
</protein>